<dbReference type="InterPro" id="IPR048631">
    <property type="entry name" value="SecD_1st"/>
</dbReference>
<dbReference type="NCBIfam" id="NF009585">
    <property type="entry name" value="PRK13024.1-5"/>
    <property type="match status" value="1"/>
</dbReference>
<accession>A0ABR9XI24</accession>
<evidence type="ECO:0000313" key="15">
    <source>
        <dbReference type="Proteomes" id="UP000632774"/>
    </source>
</evidence>
<dbReference type="Pfam" id="PF02355">
    <property type="entry name" value="SecD_SecF_C"/>
    <property type="match status" value="2"/>
</dbReference>
<dbReference type="InterPro" id="IPR055344">
    <property type="entry name" value="SecD_SecF_C_bact"/>
</dbReference>
<dbReference type="InterPro" id="IPR048634">
    <property type="entry name" value="SecD_SecF_C"/>
</dbReference>
<comment type="similarity">
    <text evidence="9">Belongs to the SecD/SecF family. SecD subfamily.</text>
</comment>
<comment type="similarity">
    <text evidence="10">Belongs to the SecD/SecF family. SecF subfamily.</text>
</comment>
<evidence type="ECO:0000256" key="1">
    <source>
        <dbReference type="ARBA" id="ARBA00004651"/>
    </source>
</evidence>
<dbReference type="Gene3D" id="3.30.70.3220">
    <property type="match status" value="1"/>
</dbReference>
<evidence type="ECO:0000256" key="10">
    <source>
        <dbReference type="HAMAP-Rule" id="MF_01464"/>
    </source>
</evidence>
<dbReference type="Pfam" id="PF07549">
    <property type="entry name" value="Sec_GG"/>
    <property type="match status" value="1"/>
</dbReference>
<feature type="transmembrane region" description="Helical" evidence="9">
    <location>
        <begin position="576"/>
        <end position="597"/>
    </location>
</feature>
<keyword evidence="2 9" id="KW-0813">Transport</keyword>
<dbReference type="PANTHER" id="PTHR30081:SF1">
    <property type="entry name" value="PROTEIN TRANSLOCASE SUBUNIT SECD"/>
    <property type="match status" value="1"/>
</dbReference>
<evidence type="ECO:0000259" key="12">
    <source>
        <dbReference type="Pfam" id="PF21760"/>
    </source>
</evidence>
<feature type="transmembrane region" description="Helical" evidence="9">
    <location>
        <begin position="964"/>
        <end position="988"/>
    </location>
</feature>
<feature type="transmembrane region" description="Helical" evidence="9">
    <location>
        <begin position="523"/>
        <end position="542"/>
    </location>
</feature>
<dbReference type="Pfam" id="PF22599">
    <property type="entry name" value="SecDF_P1_head"/>
    <property type="match status" value="1"/>
</dbReference>
<keyword evidence="4 9" id="KW-0812">Transmembrane</keyword>
<feature type="transmembrane region" description="Helical" evidence="9">
    <location>
        <begin position="940"/>
        <end position="958"/>
    </location>
</feature>
<keyword evidence="6 9" id="KW-1133">Transmembrane helix</keyword>
<feature type="transmembrane region" description="Helical" evidence="9">
    <location>
        <begin position="549"/>
        <end position="570"/>
    </location>
</feature>
<dbReference type="InterPro" id="IPR022645">
    <property type="entry name" value="SecD/SecF_bac"/>
</dbReference>
<evidence type="ECO:0000256" key="5">
    <source>
        <dbReference type="ARBA" id="ARBA00022927"/>
    </source>
</evidence>
<proteinExistence type="inferred from homology"/>
<dbReference type="Proteomes" id="UP000632774">
    <property type="component" value="Unassembled WGS sequence"/>
</dbReference>
<evidence type="ECO:0000256" key="6">
    <source>
        <dbReference type="ARBA" id="ARBA00022989"/>
    </source>
</evidence>
<keyword evidence="5 9" id="KW-0653">Protein transport</keyword>
<feature type="transmembrane region" description="Helical" evidence="9">
    <location>
        <begin position="886"/>
        <end position="907"/>
    </location>
</feature>
<gene>
    <name evidence="14" type="primary">secDF</name>
    <name evidence="9" type="synonym">secD</name>
    <name evidence="10" type="synonym">secF</name>
    <name evidence="14" type="ORF">IRJ18_10180</name>
</gene>
<comment type="caution">
    <text evidence="14">The sequence shown here is derived from an EMBL/GenBank/DDBJ whole genome shotgun (WGS) entry which is preliminary data.</text>
</comment>
<feature type="transmembrane region" description="Helical" evidence="9">
    <location>
        <begin position="705"/>
        <end position="725"/>
    </location>
</feature>
<dbReference type="InterPro" id="IPR022813">
    <property type="entry name" value="SecD/SecF_arch_bac"/>
</dbReference>
<dbReference type="EMBL" id="JADFFM010000001">
    <property type="protein sequence ID" value="MBE9666729.1"/>
    <property type="molecule type" value="Genomic_DNA"/>
</dbReference>
<dbReference type="HAMAP" id="MF_01464_B">
    <property type="entry name" value="SecF_B"/>
    <property type="match status" value="1"/>
</dbReference>
<feature type="transmembrane region" description="Helical" evidence="9">
    <location>
        <begin position="645"/>
        <end position="670"/>
    </location>
</feature>
<feature type="domain" description="Protein translocase subunit SecDF P1" evidence="12">
    <location>
        <begin position="177"/>
        <end position="234"/>
    </location>
</feature>
<keyword evidence="8 9" id="KW-0472">Membrane</keyword>
<organism evidence="14 15">
    <name type="scientific">Mucilaginibacter boryungensis</name>
    <dbReference type="NCBI Taxonomy" id="768480"/>
    <lineage>
        <taxon>Bacteria</taxon>
        <taxon>Pseudomonadati</taxon>
        <taxon>Bacteroidota</taxon>
        <taxon>Sphingobacteriia</taxon>
        <taxon>Sphingobacteriales</taxon>
        <taxon>Sphingobacteriaceae</taxon>
        <taxon>Mucilaginibacter</taxon>
    </lineage>
</organism>
<dbReference type="InterPro" id="IPR005665">
    <property type="entry name" value="SecF_bac"/>
</dbReference>
<keyword evidence="7 9" id="KW-0811">Translocation</keyword>
<dbReference type="Gene3D" id="3.30.1360.200">
    <property type="match status" value="1"/>
</dbReference>
<dbReference type="NCBIfam" id="TIGR00916">
    <property type="entry name" value="2A0604s01"/>
    <property type="match status" value="2"/>
</dbReference>
<evidence type="ECO:0000256" key="7">
    <source>
        <dbReference type="ARBA" id="ARBA00023010"/>
    </source>
</evidence>
<name>A0ABR9XI24_9SPHI</name>
<reference evidence="14 15" key="1">
    <citation type="submission" date="2020-10" db="EMBL/GenBank/DDBJ databases">
        <title>Mucilaginibacter mali sp. nov., isolated from rhizosphere soil of apple orchard.</title>
        <authorList>
            <person name="Lee J.-S."/>
            <person name="Kim H.S."/>
            <person name="Kim J.-S."/>
        </authorList>
    </citation>
    <scope>NUCLEOTIDE SEQUENCE [LARGE SCALE GENOMIC DNA]</scope>
    <source>
        <strain evidence="14 15">KCTC 23157</strain>
    </source>
</reference>
<evidence type="ECO:0000256" key="4">
    <source>
        <dbReference type="ARBA" id="ARBA00022692"/>
    </source>
</evidence>
<dbReference type="InterPro" id="IPR005791">
    <property type="entry name" value="SecD"/>
</dbReference>
<keyword evidence="3 9" id="KW-1003">Cell membrane</keyword>
<feature type="domain" description="SecDF P1 head subdomain" evidence="13">
    <location>
        <begin position="397"/>
        <end position="501"/>
    </location>
</feature>
<dbReference type="RefSeq" id="WP_194106070.1">
    <property type="nucleotide sequence ID" value="NZ_JADFFM010000001.1"/>
</dbReference>
<evidence type="ECO:0000256" key="3">
    <source>
        <dbReference type="ARBA" id="ARBA00022475"/>
    </source>
</evidence>
<dbReference type="Pfam" id="PF21760">
    <property type="entry name" value="SecD_1st"/>
    <property type="match status" value="1"/>
</dbReference>
<evidence type="ECO:0000313" key="14">
    <source>
        <dbReference type="EMBL" id="MBE9666729.1"/>
    </source>
</evidence>
<comment type="subcellular location">
    <subcellularLocation>
        <location evidence="1 9">Cell membrane</location>
        <topology evidence="1 9">Multi-pass membrane protein</topology>
    </subcellularLocation>
</comment>
<keyword evidence="15" id="KW-1185">Reference proteome</keyword>
<dbReference type="HAMAP" id="MF_01463_B">
    <property type="entry name" value="SecD_B"/>
    <property type="match status" value="1"/>
</dbReference>
<feature type="domain" description="Protein export membrane protein SecD/SecF C-terminal" evidence="11">
    <location>
        <begin position="799"/>
        <end position="992"/>
    </location>
</feature>
<dbReference type="SUPFAM" id="SSF82866">
    <property type="entry name" value="Multidrug efflux transporter AcrB transmembrane domain"/>
    <property type="match status" value="2"/>
</dbReference>
<feature type="transmembrane region" description="Helical" evidence="9">
    <location>
        <begin position="827"/>
        <end position="845"/>
    </location>
</feature>
<dbReference type="InterPro" id="IPR022646">
    <property type="entry name" value="SecD/SecF_CS"/>
</dbReference>
<dbReference type="NCBIfam" id="TIGR00966">
    <property type="entry name" value="transloc_SecF"/>
    <property type="match status" value="1"/>
</dbReference>
<dbReference type="PANTHER" id="PTHR30081">
    <property type="entry name" value="PROTEIN-EXPORT MEMBRANE PROTEIN SEC"/>
    <property type="match status" value="1"/>
</dbReference>
<comment type="subunit">
    <text evidence="10">Forms a complex with SecD. Part of the essential Sec protein translocation apparatus which comprises SecA, SecYEG and auxiliary proteins SecDF. Other proteins may also be involved.</text>
</comment>
<comment type="subunit">
    <text evidence="9">Forms a complex with SecF. Part of the essential Sec protein translocation apparatus which comprises SecA, SecYEG and auxiliary proteins SecDF. Other proteins may also be involved.</text>
</comment>
<feature type="transmembrane region" description="Helical" evidence="9">
    <location>
        <begin position="852"/>
        <end position="874"/>
    </location>
</feature>
<evidence type="ECO:0000256" key="9">
    <source>
        <dbReference type="HAMAP-Rule" id="MF_01463"/>
    </source>
</evidence>
<dbReference type="InterPro" id="IPR054384">
    <property type="entry name" value="SecDF_P1_head"/>
</dbReference>
<feature type="transmembrane region" description="Helical" evidence="9">
    <location>
        <begin position="618"/>
        <end position="639"/>
    </location>
</feature>
<evidence type="ECO:0000259" key="11">
    <source>
        <dbReference type="Pfam" id="PF02355"/>
    </source>
</evidence>
<dbReference type="Gene3D" id="1.20.1640.10">
    <property type="entry name" value="Multidrug efflux transporter AcrB transmembrane domain"/>
    <property type="match status" value="2"/>
</dbReference>
<comment type="caution">
    <text evidence="9">Lacks conserved residue(s) required for the propagation of feature annotation.</text>
</comment>
<sequence>MQGKGVIKFFAIILAISCLYQLSFTWVTKKVEKDAEVYSKGNEQKKKAYLDSISGQPVYPLFNHTYQYCKNKELALGLDLKGGMNVTMQIALGDLIKTLANNNTDPDFNRALSNASLDAKTSPANYINLFMDEYKKISPNGKLAPIFATKENAGHIKFDASNSEVESFLKDQANTAVTQSFNILRTRIDKFGVTQPNIQLQTGTNRILVELPGVTDKERVRKLLQGSAKLEFYETYENQEVYQLLTNINTLLAAKNKAAGKGKDTTKAVAAVTPDAKKDTAKTAGSLLSKVKKEAGTAKDTSSLKGRLKAEAENPLFAKMTPAYSSGANGQPSGLRPGPTVGYASEKDTAAVDAYLAMPEVKAVLPQNLKLVWGIKPIEKSKTFELYAIKLSGATNGPVLTGGVITDANSDINPQTGTYEVTMDMNSEGAQTWARVTAAAAGNPKDETDNRSIAIVLDDNVVSAPRVSNEITGGRSSISGSFTMEETKDLANILKAGRLPAPARIVSEEVVGPSLGQESINHGLASSIAGLVVVLIFMVAYYNRAGTIAVVAVIVNVFFLMGVLTSLGAVLTLDGIAGIILILGIAVDANVLIYERVREEMAHGKSIRLAVADGFKHALPSILDSNISTFLTGLILFSFGSGPILGFATTLMIGIVTSLFCSLLISRLIFEWMLGKGWDIKFSNPWSSHTFKNANYAFVKNRFKFYALSGTFILLGLISMFTRGFNYGVDFQGGRTYEVRFDKTVSTQAIRDAVDADFGQGKTEVKTFGSDNQIRVTTNYLIEDQSQTVDNKVETDLRKAMSNVNPKFNIIGQQKVGPTIANDLKTSAIWTVVFAIIVISGYILIRFRKWQFSLGAMIATAHDALLVLSFFSIFKDMLPFSLDIDQKFIAAILTVIGYSINDTVVVFDRIREFLNLHHSKTDDPKTVINQAINSTLSRTIITALTVIFVLLVLFIFGGDVLRGFSFALLIGVTFGTYSSICVATPVIIDFGKKDLK</sequence>
<comment type="function">
    <text evidence="9">Part of the Sec protein translocase complex. Interacts with the SecYEG preprotein conducting channel. SecDF uses the proton motive force (PMF) to complete protein translocation after the ATP-dependent function of SecA.</text>
</comment>
<protein>
    <recommendedName>
        <fullName evidence="9 10">Multifunctional fusion protein</fullName>
    </recommendedName>
    <domain>
        <recommendedName>
            <fullName evidence="9">Protein translocase subunit SecD</fullName>
        </recommendedName>
    </domain>
    <domain>
        <recommendedName>
            <fullName evidence="10">Protein-export membrane protein SecF</fullName>
        </recommendedName>
    </domain>
</protein>
<evidence type="ECO:0000259" key="13">
    <source>
        <dbReference type="Pfam" id="PF22599"/>
    </source>
</evidence>
<dbReference type="NCBIfam" id="TIGR01129">
    <property type="entry name" value="secD"/>
    <property type="match status" value="1"/>
</dbReference>
<feature type="domain" description="Protein export membrane protein SecD/SecF C-terminal" evidence="11">
    <location>
        <begin position="504"/>
        <end position="673"/>
    </location>
</feature>
<evidence type="ECO:0000256" key="2">
    <source>
        <dbReference type="ARBA" id="ARBA00022448"/>
    </source>
</evidence>
<evidence type="ECO:0000256" key="8">
    <source>
        <dbReference type="ARBA" id="ARBA00023136"/>
    </source>
</evidence>
<dbReference type="PRINTS" id="PR01755">
    <property type="entry name" value="SECFTRNLCASE"/>
</dbReference>